<keyword evidence="1" id="KW-0812">Transmembrane</keyword>
<dbReference type="Proteomes" id="UP000177258">
    <property type="component" value="Unassembled WGS sequence"/>
</dbReference>
<evidence type="ECO:0000256" key="1">
    <source>
        <dbReference type="SAM" id="Phobius"/>
    </source>
</evidence>
<gene>
    <name evidence="2" type="ORF">A3D83_01030</name>
</gene>
<sequence>MKYIPIFLLIIIILIPAVTLLGLKKETGLKQTDEYKKIFFYKNRDFVFSFISPKARLNSIVLKMWNLSIENNKPVYINLLSDQKIIRSLRLNDSNMPNGEMLRLSFPEITDSKNKRFTLVLNAPETEKDDVLGVYTNAGDHPVMTTFHTLSSRSQLILDTYNNFFNKILFDKTFFVIWLILFIISQTPSRCTTKTPSRPP</sequence>
<feature type="transmembrane region" description="Helical" evidence="1">
    <location>
        <begin position="6"/>
        <end position="23"/>
    </location>
</feature>
<evidence type="ECO:0000313" key="2">
    <source>
        <dbReference type="EMBL" id="OGE33536.1"/>
    </source>
</evidence>
<keyword evidence="1" id="KW-0472">Membrane</keyword>
<comment type="caution">
    <text evidence="2">The sequence shown here is derived from an EMBL/GenBank/DDBJ whole genome shotgun (WGS) entry which is preliminary data.</text>
</comment>
<accession>A0A1F5JY06</accession>
<organism evidence="2 3">
    <name type="scientific">Candidatus Daviesbacteria bacterium RIFCSPHIGHO2_02_FULL_41_10</name>
    <dbReference type="NCBI Taxonomy" id="1797774"/>
    <lineage>
        <taxon>Bacteria</taxon>
        <taxon>Candidatus Daviesiibacteriota</taxon>
    </lineage>
</organism>
<keyword evidence="1" id="KW-1133">Transmembrane helix</keyword>
<protein>
    <submittedName>
        <fullName evidence="2">Uncharacterized protein</fullName>
    </submittedName>
</protein>
<name>A0A1F5JY06_9BACT</name>
<dbReference type="EMBL" id="MFDB01000008">
    <property type="protein sequence ID" value="OGE33536.1"/>
    <property type="molecule type" value="Genomic_DNA"/>
</dbReference>
<evidence type="ECO:0000313" key="3">
    <source>
        <dbReference type="Proteomes" id="UP000177258"/>
    </source>
</evidence>
<proteinExistence type="predicted"/>
<dbReference type="AlphaFoldDB" id="A0A1F5JY06"/>
<reference evidence="2 3" key="1">
    <citation type="journal article" date="2016" name="Nat. Commun.">
        <title>Thousands of microbial genomes shed light on interconnected biogeochemical processes in an aquifer system.</title>
        <authorList>
            <person name="Anantharaman K."/>
            <person name="Brown C.T."/>
            <person name="Hug L.A."/>
            <person name="Sharon I."/>
            <person name="Castelle C.J."/>
            <person name="Probst A.J."/>
            <person name="Thomas B.C."/>
            <person name="Singh A."/>
            <person name="Wilkins M.J."/>
            <person name="Karaoz U."/>
            <person name="Brodie E.L."/>
            <person name="Williams K.H."/>
            <person name="Hubbard S.S."/>
            <person name="Banfield J.F."/>
        </authorList>
    </citation>
    <scope>NUCLEOTIDE SEQUENCE [LARGE SCALE GENOMIC DNA]</scope>
</reference>
<feature type="transmembrane region" description="Helical" evidence="1">
    <location>
        <begin position="164"/>
        <end position="184"/>
    </location>
</feature>